<dbReference type="EMBL" id="AZDA01000079">
    <property type="protein sequence ID" value="KRK35392.1"/>
    <property type="molecule type" value="Genomic_DNA"/>
</dbReference>
<dbReference type="InterPro" id="IPR036361">
    <property type="entry name" value="SAP_dom_sf"/>
</dbReference>
<reference evidence="2 3" key="1">
    <citation type="journal article" date="2015" name="Genome Announc.">
        <title>Expanding the biotechnology potential of lactobacilli through comparative genomics of 213 strains and associated genera.</title>
        <authorList>
            <person name="Sun Z."/>
            <person name="Harris H.M."/>
            <person name="McCann A."/>
            <person name="Guo C."/>
            <person name="Argimon S."/>
            <person name="Zhang W."/>
            <person name="Yang X."/>
            <person name="Jeffery I.B."/>
            <person name="Cooney J.C."/>
            <person name="Kagawa T.F."/>
            <person name="Liu W."/>
            <person name="Song Y."/>
            <person name="Salvetti E."/>
            <person name="Wrobel A."/>
            <person name="Rasinkangas P."/>
            <person name="Parkhill J."/>
            <person name="Rea M.C."/>
            <person name="O'Sullivan O."/>
            <person name="Ritari J."/>
            <person name="Douillard F.P."/>
            <person name="Paul Ross R."/>
            <person name="Yang R."/>
            <person name="Briner A.E."/>
            <person name="Felis G.E."/>
            <person name="de Vos W.M."/>
            <person name="Barrangou R."/>
            <person name="Klaenhammer T.R."/>
            <person name="Caufield P.W."/>
            <person name="Cui Y."/>
            <person name="Zhang H."/>
            <person name="O'Toole P.W."/>
        </authorList>
    </citation>
    <scope>NUCLEOTIDE SEQUENCE [LARGE SCALE GENOMIC DNA]</scope>
    <source>
        <strain evidence="2 3">DSM 20003</strain>
    </source>
</reference>
<evidence type="ECO:0000313" key="2">
    <source>
        <dbReference type="EMBL" id="KRK35392.1"/>
    </source>
</evidence>
<dbReference type="Proteomes" id="UP000051461">
    <property type="component" value="Unassembled WGS sequence"/>
</dbReference>
<dbReference type="Pfam" id="PF02037">
    <property type="entry name" value="SAP"/>
    <property type="match status" value="1"/>
</dbReference>
<name>A0A0R1GNA0_9LACO</name>
<dbReference type="RefSeq" id="WP_155797789.1">
    <property type="nucleotide sequence ID" value="NZ_AZDA01000079.1"/>
</dbReference>
<protein>
    <recommendedName>
        <fullName evidence="1">SAP domain-containing protein</fullName>
    </recommendedName>
</protein>
<accession>A0A0R1GNA0</accession>
<sequence length="319" mass="36009">MAKGGHYMTPAQFVIALHLIAGQPQTYQFKQAFWQHYDVTPQQILPTLLKQHLVQVSHDALVVLPQQTVAALKVVLRRQQLKISGRKAELVARLAAVTPDQWQADFPQGYYQVTPAGQTLLTCDTTSWWVHCHYFPGIIDFEQAKRQQLPAVGLSETACVAQLLTAANTAAQTQGDFAQQYLVQHLRFQAAWAAKQPGQSLLALLRCVDFELAGVSMCHTQQACQHALTPRSFDYRLTYYKVEAYYSQCFQQLMVQDNLDLTDILAAYATIQDELALPTILMQPAQRRQVLAWTLTQQGAQLATFYQELGRQTFQNKPV</sequence>
<organism evidence="2 3">
    <name type="scientific">Loigolactobacillus bifermentans DSM 20003</name>
    <dbReference type="NCBI Taxonomy" id="1423726"/>
    <lineage>
        <taxon>Bacteria</taxon>
        <taxon>Bacillati</taxon>
        <taxon>Bacillota</taxon>
        <taxon>Bacilli</taxon>
        <taxon>Lactobacillales</taxon>
        <taxon>Lactobacillaceae</taxon>
        <taxon>Loigolactobacillus</taxon>
    </lineage>
</organism>
<comment type="caution">
    <text evidence="2">The sequence shown here is derived from an EMBL/GenBank/DDBJ whole genome shotgun (WGS) entry which is preliminary data.</text>
</comment>
<evidence type="ECO:0000259" key="1">
    <source>
        <dbReference type="Pfam" id="PF02037"/>
    </source>
</evidence>
<dbReference type="PATRIC" id="fig|1423726.3.peg.127"/>
<dbReference type="SUPFAM" id="SSF68906">
    <property type="entry name" value="SAP domain"/>
    <property type="match status" value="1"/>
</dbReference>
<dbReference type="STRING" id="1423726.FC07_GL000119"/>
<feature type="domain" description="SAP" evidence="1">
    <location>
        <begin position="68"/>
        <end position="94"/>
    </location>
</feature>
<dbReference type="OrthoDB" id="2162245at2"/>
<keyword evidence="3" id="KW-1185">Reference proteome</keyword>
<dbReference type="InterPro" id="IPR003034">
    <property type="entry name" value="SAP_dom"/>
</dbReference>
<gene>
    <name evidence="2" type="ORF">FC07_GL000119</name>
</gene>
<evidence type="ECO:0000313" key="3">
    <source>
        <dbReference type="Proteomes" id="UP000051461"/>
    </source>
</evidence>
<dbReference type="AlphaFoldDB" id="A0A0R1GNA0"/>
<dbReference type="Gene3D" id="1.10.720.30">
    <property type="entry name" value="SAP domain"/>
    <property type="match status" value="1"/>
</dbReference>
<proteinExistence type="predicted"/>